<reference evidence="8" key="2">
    <citation type="submission" date="2022-07" db="EMBL/GenBank/DDBJ databases">
        <authorList>
            <person name="Hua X."/>
            <person name="Shen Q."/>
            <person name="Li Y."/>
            <person name="Zhou D."/>
            <person name="Zhang Z."/>
            <person name="Akbar S."/>
            <person name="Wang Z."/>
            <person name="Zhang J."/>
        </authorList>
    </citation>
    <scope>NUCLEOTIDE SEQUENCE</scope>
</reference>
<evidence type="ECO:0000256" key="2">
    <source>
        <dbReference type="ARBA" id="ARBA00023015"/>
    </source>
</evidence>
<accession>A0A976SM85</accession>
<evidence type="ECO:0000256" key="1">
    <source>
        <dbReference type="ARBA" id="ARBA00004123"/>
    </source>
</evidence>
<dbReference type="GO" id="GO:0003700">
    <property type="term" value="F:DNA-binding transcription factor activity"/>
    <property type="evidence" value="ECO:0007669"/>
    <property type="project" value="InterPro"/>
</dbReference>
<dbReference type="GO" id="GO:0043565">
    <property type="term" value="F:sequence-specific DNA binding"/>
    <property type="evidence" value="ECO:0007669"/>
    <property type="project" value="InterPro"/>
</dbReference>
<dbReference type="PROSITE" id="PS50811">
    <property type="entry name" value="WRKY"/>
    <property type="match status" value="1"/>
</dbReference>
<protein>
    <submittedName>
        <fullName evidence="8">WRKY transcription factor WRKY18</fullName>
    </submittedName>
</protein>
<dbReference type="InterPro" id="IPR044810">
    <property type="entry name" value="WRKY_plant"/>
</dbReference>
<dbReference type="PANTHER" id="PTHR31282">
    <property type="entry name" value="WRKY TRANSCRIPTION FACTOR 21-RELATED"/>
    <property type="match status" value="1"/>
</dbReference>
<dbReference type="AlphaFoldDB" id="A0A976SM85"/>
<feature type="region of interest" description="Disordered" evidence="6">
    <location>
        <begin position="74"/>
        <end position="122"/>
    </location>
</feature>
<organism evidence="8">
    <name type="scientific">Saccharum spontaneum</name>
    <name type="common">Wild sugarcane</name>
    <dbReference type="NCBI Taxonomy" id="62335"/>
    <lineage>
        <taxon>Eukaryota</taxon>
        <taxon>Viridiplantae</taxon>
        <taxon>Streptophyta</taxon>
        <taxon>Embryophyta</taxon>
        <taxon>Tracheophyta</taxon>
        <taxon>Spermatophyta</taxon>
        <taxon>Magnoliopsida</taxon>
        <taxon>Liliopsida</taxon>
        <taxon>Poales</taxon>
        <taxon>Poaceae</taxon>
        <taxon>PACMAD clade</taxon>
        <taxon>Panicoideae</taxon>
        <taxon>Andropogonodae</taxon>
        <taxon>Andropogoneae</taxon>
        <taxon>Saccharinae</taxon>
        <taxon>Saccharum</taxon>
        <taxon>Saccharum officinarum species complex</taxon>
    </lineage>
</organism>
<evidence type="ECO:0000256" key="5">
    <source>
        <dbReference type="ARBA" id="ARBA00023242"/>
    </source>
</evidence>
<keyword evidence="2" id="KW-0805">Transcription regulation</keyword>
<proteinExistence type="evidence at transcript level"/>
<dbReference type="Gene3D" id="2.20.25.80">
    <property type="entry name" value="WRKY domain"/>
    <property type="match status" value="1"/>
</dbReference>
<name>A0A976SM85_SACSP</name>
<comment type="subcellular location">
    <subcellularLocation>
        <location evidence="1">Nucleus</location>
    </subcellularLocation>
</comment>
<evidence type="ECO:0000259" key="7">
    <source>
        <dbReference type="PROSITE" id="PS50811"/>
    </source>
</evidence>
<reference evidence="8" key="1">
    <citation type="journal article" date="2022" name="BMC Plant Biol.">
        <title>Functional characterization and analysis of transcriptional regulation of sugar transporter SWEET13c in sugarcane Saccharum spontaneum.</title>
        <authorList>
            <person name="Hua X."/>
            <person name="Shen Q."/>
            <person name="Li Y."/>
            <person name="Zhou D."/>
            <person name="Zhang Z."/>
            <person name="Akbar S."/>
            <person name="Wang Z."/>
            <person name="Zhang J."/>
        </authorList>
    </citation>
    <scope>NUCLEOTIDE SEQUENCE</scope>
</reference>
<dbReference type="InterPro" id="IPR036576">
    <property type="entry name" value="WRKY_dom_sf"/>
</dbReference>
<dbReference type="EMBL" id="ON929315">
    <property type="protein sequence ID" value="UVC67015.1"/>
    <property type="molecule type" value="mRNA"/>
</dbReference>
<evidence type="ECO:0000256" key="6">
    <source>
        <dbReference type="SAM" id="MobiDB-lite"/>
    </source>
</evidence>
<dbReference type="InterPro" id="IPR003657">
    <property type="entry name" value="WRKY_dom"/>
</dbReference>
<dbReference type="GO" id="GO:0005634">
    <property type="term" value="C:nucleus"/>
    <property type="evidence" value="ECO:0007669"/>
    <property type="project" value="UniProtKB-SubCell"/>
</dbReference>
<keyword evidence="5" id="KW-0539">Nucleus</keyword>
<dbReference type="Pfam" id="PF03106">
    <property type="entry name" value="WRKY"/>
    <property type="match status" value="1"/>
</dbReference>
<keyword evidence="4" id="KW-0804">Transcription</keyword>
<sequence>MASSAGGRRSPPATAAPRVVMDSLIEVHEGATKLQTMLEESPTPSIAAAAGTTSKVRLTLDGMMSSLSSAMSALDTTGAGAGGSQQQQGRRRRRGGAAAVSGPQRRSSTRRRSHSPFVNTVNASTLDDGNSWRKYGQKRIQQSPNPRSYYRCTHRPDQGCRATRQVQTSDANPSEFIISYFGQHTCRDPSTIPLVIPDDTAPPPDDCANLISFGGCTTIAGASSSTTTALPPQALSFDPTTAMLLSRFGYSSSLPAAQVQGYRCGREEALSSSSPPAAQLAAVVVGSAGTMTSSATVGSAPAEYWPGGTSDMACGPGSFPSSPSSLGFMTGSPFGSFGNAGDDDLFGFDP</sequence>
<evidence type="ECO:0000256" key="4">
    <source>
        <dbReference type="ARBA" id="ARBA00023163"/>
    </source>
</evidence>
<dbReference type="SUPFAM" id="SSF118290">
    <property type="entry name" value="WRKY DNA-binding domain"/>
    <property type="match status" value="1"/>
</dbReference>
<feature type="domain" description="WRKY" evidence="7">
    <location>
        <begin position="121"/>
        <end position="189"/>
    </location>
</feature>
<dbReference type="SMART" id="SM00774">
    <property type="entry name" value="WRKY"/>
    <property type="match status" value="1"/>
</dbReference>
<evidence type="ECO:0000256" key="3">
    <source>
        <dbReference type="ARBA" id="ARBA00023125"/>
    </source>
</evidence>
<evidence type="ECO:0000313" key="8">
    <source>
        <dbReference type="EMBL" id="UVC67015.1"/>
    </source>
</evidence>
<keyword evidence="3" id="KW-0238">DNA-binding</keyword>